<accession>A0DC93</accession>
<name>A0DC93_PARTE</name>
<dbReference type="EMBL" id="CT868374">
    <property type="protein sequence ID" value="CAK80660.1"/>
    <property type="molecule type" value="Genomic_DNA"/>
</dbReference>
<keyword evidence="3" id="KW-1185">Reference proteome</keyword>
<feature type="transmembrane region" description="Helical" evidence="1">
    <location>
        <begin position="159"/>
        <end position="177"/>
    </location>
</feature>
<dbReference type="AlphaFoldDB" id="A0DC93"/>
<feature type="transmembrane region" description="Helical" evidence="1">
    <location>
        <begin position="78"/>
        <end position="98"/>
    </location>
</feature>
<dbReference type="InParanoid" id="A0DC93"/>
<evidence type="ECO:0000313" key="2">
    <source>
        <dbReference type="EMBL" id="CAK80660.1"/>
    </source>
</evidence>
<evidence type="ECO:0000256" key="1">
    <source>
        <dbReference type="SAM" id="Phobius"/>
    </source>
</evidence>
<gene>
    <name evidence="2" type="ORF">GSPATT00015538001</name>
</gene>
<organism evidence="2 3">
    <name type="scientific">Paramecium tetraurelia</name>
    <dbReference type="NCBI Taxonomy" id="5888"/>
    <lineage>
        <taxon>Eukaryota</taxon>
        <taxon>Sar</taxon>
        <taxon>Alveolata</taxon>
        <taxon>Ciliophora</taxon>
        <taxon>Intramacronucleata</taxon>
        <taxon>Oligohymenophorea</taxon>
        <taxon>Peniculida</taxon>
        <taxon>Parameciidae</taxon>
        <taxon>Paramecium</taxon>
    </lineage>
</organism>
<reference evidence="2 3" key="1">
    <citation type="journal article" date="2006" name="Nature">
        <title>Global trends of whole-genome duplications revealed by the ciliate Paramecium tetraurelia.</title>
        <authorList>
            <consortium name="Genoscope"/>
            <person name="Aury J.-M."/>
            <person name="Jaillon O."/>
            <person name="Duret L."/>
            <person name="Noel B."/>
            <person name="Jubin C."/>
            <person name="Porcel B.M."/>
            <person name="Segurens B."/>
            <person name="Daubin V."/>
            <person name="Anthouard V."/>
            <person name="Aiach N."/>
            <person name="Arnaiz O."/>
            <person name="Billaut A."/>
            <person name="Beisson J."/>
            <person name="Blanc I."/>
            <person name="Bouhouche K."/>
            <person name="Camara F."/>
            <person name="Duharcourt S."/>
            <person name="Guigo R."/>
            <person name="Gogendeau D."/>
            <person name="Katinka M."/>
            <person name="Keller A.-M."/>
            <person name="Kissmehl R."/>
            <person name="Klotz C."/>
            <person name="Koll F."/>
            <person name="Le Moue A."/>
            <person name="Lepere C."/>
            <person name="Malinsky S."/>
            <person name="Nowacki M."/>
            <person name="Nowak J.K."/>
            <person name="Plattner H."/>
            <person name="Poulain J."/>
            <person name="Ruiz F."/>
            <person name="Serrano V."/>
            <person name="Zagulski M."/>
            <person name="Dessen P."/>
            <person name="Betermier M."/>
            <person name="Weissenbach J."/>
            <person name="Scarpelli C."/>
            <person name="Schachter V."/>
            <person name="Sperling L."/>
            <person name="Meyer E."/>
            <person name="Cohen J."/>
            <person name="Wincker P."/>
        </authorList>
    </citation>
    <scope>NUCLEOTIDE SEQUENCE [LARGE SCALE GENOMIC DNA]</scope>
    <source>
        <strain evidence="2 3">Stock d4-2</strain>
    </source>
</reference>
<dbReference type="OrthoDB" id="302136at2759"/>
<keyword evidence="1" id="KW-1133">Transmembrane helix</keyword>
<feature type="transmembrane region" description="Helical" evidence="1">
    <location>
        <begin position="110"/>
        <end position="129"/>
    </location>
</feature>
<dbReference type="HOGENOM" id="CLU_490463_0_0_1"/>
<dbReference type="GeneID" id="5033842"/>
<dbReference type="InterPro" id="IPR036890">
    <property type="entry name" value="HATPase_C_sf"/>
</dbReference>
<dbReference type="OMA" id="VNIYFAN"/>
<dbReference type="KEGG" id="ptm:GSPATT00015538001"/>
<feature type="transmembrane region" description="Helical" evidence="1">
    <location>
        <begin position="54"/>
        <end position="71"/>
    </location>
</feature>
<feature type="transmembrane region" description="Helical" evidence="1">
    <location>
        <begin position="136"/>
        <end position="153"/>
    </location>
</feature>
<evidence type="ECO:0000313" key="3">
    <source>
        <dbReference type="Proteomes" id="UP000000600"/>
    </source>
</evidence>
<dbReference type="RefSeq" id="XP_001448057.1">
    <property type="nucleotide sequence ID" value="XM_001448020.1"/>
</dbReference>
<feature type="transmembrane region" description="Helical" evidence="1">
    <location>
        <begin position="31"/>
        <end position="48"/>
    </location>
</feature>
<dbReference type="SUPFAM" id="SSF55874">
    <property type="entry name" value="ATPase domain of HSP90 chaperone/DNA topoisomerase II/histidine kinase"/>
    <property type="match status" value="1"/>
</dbReference>
<proteinExistence type="predicted"/>
<dbReference type="Gene3D" id="3.30.565.10">
    <property type="entry name" value="Histidine kinase-like ATPase, C-terminal domain"/>
    <property type="match status" value="1"/>
</dbReference>
<sequence>MDITLNFLDPQEEKNYGLYSHQIELNLFKRLLYSMMIGSFSGSIYFLITQNYLYIVLGTYMFVQTMLAIFLSQKSIQFLNIVAFAYQMEIQTLLAVLITQLDETLQRSTVMIITSAAFQLSIWYILHFNRLASPQLFVSLYAVSIQILLSSMIESLSLVWIGFALFSLIFAFQFIYYQEYEKRQKYTLHQNAQRIKENLINLIEIPILTCYNNESDLKLVFTEANKCAQSLLKVKDQNSFLKFAREVSILQTKTISSFTKQQTVNNVITTQSLEGLVRKFFRKQIDQDNDLKRTFSAYRCRVKHNSQEYLCQLILLNEKYPQCFIYLQKSFDDYIEKTNQKLNILNLLLKRSAREIFTKIGNKQKCFKSLYSNQKTCKPFKSVERLDQEIFQVNIYFANSKILFNSHNTNFSTKKSSNLIHLIDSILFHFNHTLTQKSISVSFNKNEQDPTIYCNDMLLKQLFYNSIENAIVFAKDKVIIEINTHYDYDINKQIITIIIINTIDPTILEQNNKEKQIKLGHLVCNKILRWIGPYKTLSINQETCSYSVKFCLFDKL</sequence>
<evidence type="ECO:0008006" key="4">
    <source>
        <dbReference type="Google" id="ProtNLM"/>
    </source>
</evidence>
<protein>
    <recommendedName>
        <fullName evidence="4">Histidine kinase/HSP90-like ATPase domain-containing protein</fullName>
    </recommendedName>
</protein>
<dbReference type="Proteomes" id="UP000000600">
    <property type="component" value="Unassembled WGS sequence"/>
</dbReference>
<keyword evidence="1" id="KW-0812">Transmembrane</keyword>
<keyword evidence="1" id="KW-0472">Membrane</keyword>